<evidence type="ECO:0000259" key="7">
    <source>
        <dbReference type="PROSITE" id="PS50217"/>
    </source>
</evidence>
<reference evidence="9" key="3">
    <citation type="submission" date="2023-06" db="EMBL/GenBank/DDBJ databases">
        <title>Black Yeasts Isolated from many extreme environments.</title>
        <authorList>
            <person name="Coleine C."/>
            <person name="Stajich J.E."/>
            <person name="Selbmann L."/>
        </authorList>
    </citation>
    <scope>NUCLEOTIDE SEQUENCE</scope>
    <source>
        <strain evidence="9">CCFEE 5200</strain>
    </source>
</reference>
<evidence type="ECO:0000313" key="8">
    <source>
        <dbReference type="EMBL" id="KAK0318334.1"/>
    </source>
</evidence>
<evidence type="ECO:0000313" key="12">
    <source>
        <dbReference type="Proteomes" id="UP001175353"/>
    </source>
</evidence>
<evidence type="ECO:0000256" key="4">
    <source>
        <dbReference type="ARBA" id="ARBA00023242"/>
    </source>
</evidence>
<dbReference type="PROSITE" id="PS00036">
    <property type="entry name" value="BZIP_BASIC"/>
    <property type="match status" value="1"/>
</dbReference>
<dbReference type="EMBL" id="JASUXU010000037">
    <property type="protein sequence ID" value="KAK0318334.1"/>
    <property type="molecule type" value="Genomic_DNA"/>
</dbReference>
<dbReference type="Proteomes" id="UP001175353">
    <property type="component" value="Unassembled WGS sequence"/>
</dbReference>
<evidence type="ECO:0000313" key="9">
    <source>
        <dbReference type="EMBL" id="KAK0986499.1"/>
    </source>
</evidence>
<feature type="compositionally biased region" description="Basic and acidic residues" evidence="6">
    <location>
        <begin position="120"/>
        <end position="129"/>
    </location>
</feature>
<comment type="caution">
    <text evidence="10">The sequence shown here is derived from an EMBL/GenBank/DDBJ whole genome shotgun (WGS) entry which is preliminary data.</text>
</comment>
<dbReference type="Pfam" id="PF00170">
    <property type="entry name" value="bZIP_1"/>
    <property type="match status" value="1"/>
</dbReference>
<keyword evidence="3" id="KW-0804">Transcription</keyword>
<keyword evidence="4" id="KW-0539">Nucleus</keyword>
<feature type="compositionally biased region" description="Basic and acidic residues" evidence="6">
    <location>
        <begin position="158"/>
        <end position="169"/>
    </location>
</feature>
<protein>
    <recommendedName>
        <fullName evidence="7">BZIP domain-containing protein</fullName>
    </recommendedName>
</protein>
<keyword evidence="5" id="KW-0175">Coiled coil</keyword>
<feature type="coiled-coil region" evidence="5">
    <location>
        <begin position="231"/>
        <end position="265"/>
    </location>
</feature>
<reference evidence="10 11" key="1">
    <citation type="submission" date="2017-03" db="EMBL/GenBank/DDBJ databases">
        <title>Genomes of endolithic fungi from Antarctica.</title>
        <authorList>
            <person name="Coleine C."/>
            <person name="Masonjones S."/>
            <person name="Stajich J.E."/>
        </authorList>
    </citation>
    <scope>NUCLEOTIDE SEQUENCE [LARGE SCALE GENOMIC DNA]</scope>
    <source>
        <strain evidence="10 11">CCFEE 5311</strain>
    </source>
</reference>
<evidence type="ECO:0000256" key="1">
    <source>
        <dbReference type="ARBA" id="ARBA00004123"/>
    </source>
</evidence>
<dbReference type="GO" id="GO:0005634">
    <property type="term" value="C:nucleus"/>
    <property type="evidence" value="ECO:0007669"/>
    <property type="project" value="UniProtKB-SubCell"/>
</dbReference>
<name>A0A4U0UYL4_9PEZI</name>
<accession>A0A4U0UYL4</accession>
<dbReference type="Gene3D" id="1.20.5.170">
    <property type="match status" value="1"/>
</dbReference>
<dbReference type="AlphaFoldDB" id="A0A4U0UYL4"/>
<comment type="subcellular location">
    <subcellularLocation>
        <location evidence="1">Nucleus</location>
    </subcellularLocation>
</comment>
<feature type="region of interest" description="Disordered" evidence="6">
    <location>
        <begin position="105"/>
        <end position="197"/>
    </location>
</feature>
<dbReference type="PROSITE" id="PS50217">
    <property type="entry name" value="BZIP"/>
    <property type="match status" value="1"/>
</dbReference>
<keyword evidence="2" id="KW-0805">Transcription regulation</keyword>
<dbReference type="OrthoDB" id="295274at2759"/>
<evidence type="ECO:0000256" key="5">
    <source>
        <dbReference type="SAM" id="Coils"/>
    </source>
</evidence>
<dbReference type="SUPFAM" id="SSF57959">
    <property type="entry name" value="Leucine zipper domain"/>
    <property type="match status" value="1"/>
</dbReference>
<dbReference type="GO" id="GO:0003700">
    <property type="term" value="F:DNA-binding transcription factor activity"/>
    <property type="evidence" value="ECO:0007669"/>
    <property type="project" value="InterPro"/>
</dbReference>
<dbReference type="InterPro" id="IPR051027">
    <property type="entry name" value="bZIP_transcription_factors"/>
</dbReference>
<reference evidence="8" key="2">
    <citation type="submission" date="2021-12" db="EMBL/GenBank/DDBJ databases">
        <title>Black yeast isolated from Biological Soil Crust.</title>
        <authorList>
            <person name="Kurbessoian T."/>
        </authorList>
    </citation>
    <scope>NUCLEOTIDE SEQUENCE</scope>
    <source>
        <strain evidence="8">CCFEE 5208</strain>
    </source>
</reference>
<dbReference type="InterPro" id="IPR004827">
    <property type="entry name" value="bZIP"/>
</dbReference>
<dbReference type="InterPro" id="IPR046347">
    <property type="entry name" value="bZIP_sf"/>
</dbReference>
<dbReference type="STRING" id="329885.A0A4U0UYL4"/>
<organism evidence="10 11">
    <name type="scientific">Friedmanniomyces endolithicus</name>
    <dbReference type="NCBI Taxonomy" id="329885"/>
    <lineage>
        <taxon>Eukaryota</taxon>
        <taxon>Fungi</taxon>
        <taxon>Dikarya</taxon>
        <taxon>Ascomycota</taxon>
        <taxon>Pezizomycotina</taxon>
        <taxon>Dothideomycetes</taxon>
        <taxon>Dothideomycetidae</taxon>
        <taxon>Mycosphaerellales</taxon>
        <taxon>Teratosphaeriaceae</taxon>
        <taxon>Friedmanniomyces</taxon>
    </lineage>
</organism>
<sequence length="377" mass="40804">MAAASSMPVNSEFRHAHFNDPAFDPNPGFDFDDTDHDVLHGMHEEVAPLDDFDQEGYSGLSNAAAQSAQHLSSFSAFPVGTGAFTPGMGSSMDLFETYDEGDMTAKPPAYLPSAFPTDNAGDRKGDSRQEFGLVTPPESTPGKVDDRKSSTSSAQSIKVEKLSKSERARNAANQRHAKSKQARQAHEIRGVSGSSDGVEDVEEGVEVKKEKYREKNRIAAAKCRAKKKGSVDGLEEDYRRLNAIHNFLTRELRELRDEFSALRTVALQHTSATHGCGCEGLHEYNRRKASQVAYGLGGPMVASPSSEVLFRSHTNSLSGGPVAEMFGQHQMSSSSNHDNFAPVTPQEASTMVAATSDTQESFPMYLQGSAEQGGYQG</sequence>
<dbReference type="EMBL" id="NAJP01000028">
    <property type="protein sequence ID" value="TKA41330.1"/>
    <property type="molecule type" value="Genomic_DNA"/>
</dbReference>
<dbReference type="PANTHER" id="PTHR19304">
    <property type="entry name" value="CYCLIC-AMP RESPONSE ELEMENT BINDING PROTEIN"/>
    <property type="match status" value="1"/>
</dbReference>
<evidence type="ECO:0000256" key="6">
    <source>
        <dbReference type="SAM" id="MobiDB-lite"/>
    </source>
</evidence>
<evidence type="ECO:0000313" key="10">
    <source>
        <dbReference type="EMBL" id="TKA41330.1"/>
    </source>
</evidence>
<gene>
    <name evidence="10" type="ORF">B0A54_06232</name>
    <name evidence="8" type="ORF">LTR82_010722</name>
    <name evidence="9" type="ORF">LTR91_010214</name>
</gene>
<feature type="domain" description="BZIP" evidence="7">
    <location>
        <begin position="206"/>
        <end position="269"/>
    </location>
</feature>
<dbReference type="Proteomes" id="UP000310066">
    <property type="component" value="Unassembled WGS sequence"/>
</dbReference>
<proteinExistence type="predicted"/>
<evidence type="ECO:0000256" key="3">
    <source>
        <dbReference type="ARBA" id="ARBA00023163"/>
    </source>
</evidence>
<dbReference type="EMBL" id="JAUJLE010000087">
    <property type="protein sequence ID" value="KAK0986499.1"/>
    <property type="molecule type" value="Genomic_DNA"/>
</dbReference>
<evidence type="ECO:0000256" key="2">
    <source>
        <dbReference type="ARBA" id="ARBA00023015"/>
    </source>
</evidence>
<dbReference type="SMART" id="SM00338">
    <property type="entry name" value="BRLZ"/>
    <property type="match status" value="1"/>
</dbReference>
<keyword evidence="12" id="KW-1185">Reference proteome</keyword>
<evidence type="ECO:0000313" key="11">
    <source>
        <dbReference type="Proteomes" id="UP000310066"/>
    </source>
</evidence>
<dbReference type="Proteomes" id="UP001168146">
    <property type="component" value="Unassembled WGS sequence"/>
</dbReference>